<dbReference type="PRINTS" id="PR00344">
    <property type="entry name" value="BCTRLSENSOR"/>
</dbReference>
<feature type="transmembrane region" description="Helical" evidence="8">
    <location>
        <begin position="309"/>
        <end position="333"/>
    </location>
</feature>
<protein>
    <recommendedName>
        <fullName evidence="2">histidine kinase</fullName>
        <ecNumber evidence="2">2.7.13.3</ecNumber>
    </recommendedName>
</protein>
<evidence type="ECO:0000256" key="8">
    <source>
        <dbReference type="SAM" id="Phobius"/>
    </source>
</evidence>
<keyword evidence="8" id="KW-1133">Transmembrane helix</keyword>
<dbReference type="PROSITE" id="PS51257">
    <property type="entry name" value="PROKAR_LIPOPROTEIN"/>
    <property type="match status" value="1"/>
</dbReference>
<dbReference type="SUPFAM" id="SSF47384">
    <property type="entry name" value="Homodimeric domain of signal transducing histidine kinase"/>
    <property type="match status" value="1"/>
</dbReference>
<dbReference type="KEGG" id="buu:WS70_25280"/>
<dbReference type="Pfam" id="PF02518">
    <property type="entry name" value="HATPase_c"/>
    <property type="match status" value="1"/>
</dbReference>
<dbReference type="PANTHER" id="PTHR43711:SF26">
    <property type="entry name" value="SENSOR HISTIDINE KINASE RCSC"/>
    <property type="match status" value="1"/>
</dbReference>
<feature type="signal peptide" evidence="9">
    <location>
        <begin position="1"/>
        <end position="31"/>
    </location>
</feature>
<dbReference type="SMART" id="SM00388">
    <property type="entry name" value="HisKA"/>
    <property type="match status" value="1"/>
</dbReference>
<reference evidence="11 12" key="1">
    <citation type="submission" date="2015-12" db="EMBL/GenBank/DDBJ databases">
        <title>Diversity of Burkholderia near neighbor genomes.</title>
        <authorList>
            <person name="Sahl J."/>
            <person name="Wagner D."/>
            <person name="Keim P."/>
        </authorList>
    </citation>
    <scope>NUCLEOTIDE SEQUENCE [LARGE SCALE GENOMIC DNA]</scope>
    <source>
        <strain evidence="11 12">BDU6</strain>
    </source>
</reference>
<dbReference type="InterPro" id="IPR004358">
    <property type="entry name" value="Sig_transdc_His_kin-like_C"/>
</dbReference>
<evidence type="ECO:0000256" key="1">
    <source>
        <dbReference type="ARBA" id="ARBA00000085"/>
    </source>
</evidence>
<organism evidence="11 12">
    <name type="scientific">Burkholderia mayonis</name>
    <dbReference type="NCBI Taxonomy" id="1385591"/>
    <lineage>
        <taxon>Bacteria</taxon>
        <taxon>Pseudomonadati</taxon>
        <taxon>Pseudomonadota</taxon>
        <taxon>Betaproteobacteria</taxon>
        <taxon>Burkholderiales</taxon>
        <taxon>Burkholderiaceae</taxon>
        <taxon>Burkholderia</taxon>
        <taxon>pseudomallei group</taxon>
    </lineage>
</organism>
<feature type="domain" description="Histidine kinase" evidence="10">
    <location>
        <begin position="453"/>
        <end position="668"/>
    </location>
</feature>
<dbReference type="EMBL" id="CP013387">
    <property type="protein sequence ID" value="AOJ05817.1"/>
    <property type="molecule type" value="Genomic_DNA"/>
</dbReference>
<feature type="chain" id="PRO_5015316284" description="histidine kinase" evidence="9">
    <location>
        <begin position="32"/>
        <end position="797"/>
    </location>
</feature>
<dbReference type="InterPro" id="IPR036890">
    <property type="entry name" value="HATPase_C_sf"/>
</dbReference>
<dbReference type="AlphaFoldDB" id="A0A1B4FQ75"/>
<evidence type="ECO:0000313" key="12">
    <source>
        <dbReference type="Proteomes" id="UP000062519"/>
    </source>
</evidence>
<feature type="transmembrane region" description="Helical" evidence="8">
    <location>
        <begin position="256"/>
        <end position="273"/>
    </location>
</feature>
<dbReference type="Pfam" id="PF07695">
    <property type="entry name" value="7TMR-DISM_7TM"/>
    <property type="match status" value="1"/>
</dbReference>
<dbReference type="GO" id="GO:0000155">
    <property type="term" value="F:phosphorelay sensor kinase activity"/>
    <property type="evidence" value="ECO:0007669"/>
    <property type="project" value="InterPro"/>
</dbReference>
<dbReference type="CDD" id="cd16922">
    <property type="entry name" value="HATPase_EvgS-ArcB-TorS-like"/>
    <property type="match status" value="1"/>
</dbReference>
<dbReference type="Pfam" id="PF00512">
    <property type="entry name" value="HisKA"/>
    <property type="match status" value="1"/>
</dbReference>
<dbReference type="PROSITE" id="PS50109">
    <property type="entry name" value="HIS_KIN"/>
    <property type="match status" value="1"/>
</dbReference>
<evidence type="ECO:0000259" key="10">
    <source>
        <dbReference type="PROSITE" id="PS50109"/>
    </source>
</evidence>
<dbReference type="SMART" id="SM00387">
    <property type="entry name" value="HATPase_c"/>
    <property type="match status" value="1"/>
</dbReference>
<comment type="catalytic activity">
    <reaction evidence="1">
        <text>ATP + protein L-histidine = ADP + protein N-phospho-L-histidine.</text>
        <dbReference type="EC" id="2.7.13.3"/>
    </reaction>
</comment>
<evidence type="ECO:0000256" key="4">
    <source>
        <dbReference type="ARBA" id="ARBA00022679"/>
    </source>
</evidence>
<keyword evidence="9" id="KW-0732">Signal</keyword>
<dbReference type="Gene3D" id="1.10.287.130">
    <property type="match status" value="1"/>
</dbReference>
<evidence type="ECO:0000313" key="11">
    <source>
        <dbReference type="EMBL" id="AOJ05817.1"/>
    </source>
</evidence>
<dbReference type="EC" id="2.7.13.3" evidence="2"/>
<dbReference type="Gene3D" id="3.30.565.10">
    <property type="entry name" value="Histidine kinase-like ATPase, C-terminal domain"/>
    <property type="match status" value="1"/>
</dbReference>
<dbReference type="Proteomes" id="UP000062519">
    <property type="component" value="Chromosome 2"/>
</dbReference>
<dbReference type="SUPFAM" id="SSF55874">
    <property type="entry name" value="ATPase domain of HSP90 chaperone/DNA topoisomerase II/histidine kinase"/>
    <property type="match status" value="1"/>
</dbReference>
<evidence type="ECO:0000256" key="6">
    <source>
        <dbReference type="ARBA" id="ARBA00023012"/>
    </source>
</evidence>
<dbReference type="Pfam" id="PF07696">
    <property type="entry name" value="7TMR-DISMED2"/>
    <property type="match status" value="1"/>
</dbReference>
<feature type="transmembrane region" description="Helical" evidence="8">
    <location>
        <begin position="340"/>
        <end position="358"/>
    </location>
</feature>
<dbReference type="InterPro" id="IPR003661">
    <property type="entry name" value="HisK_dim/P_dom"/>
</dbReference>
<dbReference type="InterPro" id="IPR036097">
    <property type="entry name" value="HisK_dim/P_sf"/>
</dbReference>
<evidence type="ECO:0000256" key="3">
    <source>
        <dbReference type="ARBA" id="ARBA00022553"/>
    </source>
</evidence>
<evidence type="ECO:0000256" key="7">
    <source>
        <dbReference type="SAM" id="MobiDB-lite"/>
    </source>
</evidence>
<gene>
    <name evidence="11" type="ORF">WS70_25280</name>
</gene>
<evidence type="ECO:0000256" key="2">
    <source>
        <dbReference type="ARBA" id="ARBA00012438"/>
    </source>
</evidence>
<name>A0A1B4FQ75_9BURK</name>
<dbReference type="InterPro" id="IPR003594">
    <property type="entry name" value="HATPase_dom"/>
</dbReference>
<feature type="region of interest" description="Disordered" evidence="7">
    <location>
        <begin position="762"/>
        <end position="797"/>
    </location>
</feature>
<keyword evidence="4" id="KW-0808">Transferase</keyword>
<sequence>MHRLYAACAPGWRVVLLLPLVAAFACATARAATTENPARLETISIFEDATATMSVDQVLTRFGDPQHGFLPAAGARFNIAFSRSAWWIHATLVNRDSAARPLVLVLRDARVDRVDFHMLRSGRWTLGSRFPGDDGNANRPVARYPTLDVTLLPGESMSVLIRVTSRKEMRLAPAAFTQDAWHAQEMRAAMWNFGFFGGLLALAWCALLIGFFSGNGVFHVLAAMGLSTTLFEAATRGYKGMYLWPGATEWSARSEVIFAYLAVALFIVFILKVARGEKARIPMRAVYVTILCLECVGMAGAAFGDLLTFTWFCLRLNTVLSIVNIGIALTLAIRRTPTGRVMLIAVTFASFNILIRMLDGLDAIPSALSWLKSDIYPNPVIAIIGLATHLLVLAAWIDHVGRQRTEARKRLEHWQLTEQDRLREEVEKRTVALNEALQQVKTSMQQKIETLGYVSHDLRAPLSTINGYAKLLLQSATRSQTRLIQSIDRSIRYQLTLIDELLAYTKAELQPLGIAPDATDLPGLLDDIGSYAMALCAQQHNRFAYRPLTPLPKTLSIDGTRLQQVLLNLLSNASKFTRNGTVTLSVHAFRDEDAYRMVFEVADTGIGIDITRTSDIFRAYQQVQSVNGSTGLGLFIAQRIVRAMQGELVVSSKPGVGTSFSFQTVAPAIGHTLVPPSELLRPVRTKAEAVRAIASRTTRHPPAHALDELTRLAREGRLTDVEEWLAQHVGDSGYAAFVQDVREYLDVLDLHGIEMLVGSLKRAGNAGSSVDDEPEAAGPSPVTEAGASDPAEDECPQ</sequence>
<feature type="transmembrane region" description="Helical" evidence="8">
    <location>
        <begin position="378"/>
        <end position="400"/>
    </location>
</feature>
<proteinExistence type="predicted"/>
<keyword evidence="12" id="KW-1185">Reference proteome</keyword>
<accession>A0A1B4FQ75</accession>
<keyword evidence="6" id="KW-0902">Two-component regulatory system</keyword>
<feature type="transmembrane region" description="Helical" evidence="8">
    <location>
        <begin position="285"/>
        <end position="303"/>
    </location>
</feature>
<dbReference type="InterPro" id="IPR011622">
    <property type="entry name" value="7TMR_DISM_rcpt_extracell_dom2"/>
</dbReference>
<evidence type="ECO:0000256" key="9">
    <source>
        <dbReference type="SAM" id="SignalP"/>
    </source>
</evidence>
<keyword evidence="8" id="KW-0812">Transmembrane</keyword>
<keyword evidence="3" id="KW-0597">Phosphoprotein</keyword>
<dbReference type="InterPro" id="IPR011623">
    <property type="entry name" value="7TMR_DISM_rcpt_extracell_dom1"/>
</dbReference>
<keyword evidence="8" id="KW-0472">Membrane</keyword>
<evidence type="ECO:0000256" key="5">
    <source>
        <dbReference type="ARBA" id="ARBA00022777"/>
    </source>
</evidence>
<dbReference type="CDD" id="cd00082">
    <property type="entry name" value="HisKA"/>
    <property type="match status" value="1"/>
</dbReference>
<dbReference type="InterPro" id="IPR050736">
    <property type="entry name" value="Sensor_HK_Regulatory"/>
</dbReference>
<dbReference type="Gene3D" id="2.60.40.2380">
    <property type="match status" value="1"/>
</dbReference>
<feature type="transmembrane region" description="Helical" evidence="8">
    <location>
        <begin position="189"/>
        <end position="209"/>
    </location>
</feature>
<dbReference type="RefSeq" id="WP_059472940.1">
    <property type="nucleotide sequence ID" value="NZ_CP013387.1"/>
</dbReference>
<keyword evidence="5 11" id="KW-0418">Kinase</keyword>
<dbReference type="PANTHER" id="PTHR43711">
    <property type="entry name" value="TWO-COMPONENT HISTIDINE KINASE"/>
    <property type="match status" value="1"/>
</dbReference>
<dbReference type="InterPro" id="IPR005467">
    <property type="entry name" value="His_kinase_dom"/>
</dbReference>